<keyword evidence="6 7" id="KW-0472">Membrane</keyword>
<dbReference type="RefSeq" id="WP_138296303.1">
    <property type="nucleotide sequence ID" value="NZ_JACRSO010000002.1"/>
</dbReference>
<name>A0A926CZZ3_9FIRM</name>
<comment type="similarity">
    <text evidence="7">Belongs to the binding-protein-dependent transport system permease family.</text>
</comment>
<sequence length="293" mass="33297">MFRKSDALFAYGLVLPAFILLMLIRVYPVFNGFVLSFTDASITGIRQGYNYIGFENYIELFQDGEFWGAMIFTLWYVFCVVLFSYIFGLLAAVLLNGEIKGRAIWRSFLLIPWVIPGVVAVNSWLFALNPQLGFVNNLLVRQLHLFPEPIQFFSTPAAAQTTVIFTSVWKSYPFMMIMMLAGLQGIPEDLYEAARIDGASTWKQFTKITVPMLSSVTMVSTTLMTIWNMNSFEGIWLLTQGGPNGSTYVISVLAYFKAFYQMKLGYASAQSSINMIIMLIFSVFYIKRFQTDV</sequence>
<evidence type="ECO:0000256" key="2">
    <source>
        <dbReference type="ARBA" id="ARBA00022448"/>
    </source>
</evidence>
<keyword evidence="3" id="KW-1003">Cell membrane</keyword>
<feature type="transmembrane region" description="Helical" evidence="7">
    <location>
        <begin position="149"/>
        <end position="169"/>
    </location>
</feature>
<feature type="transmembrane region" description="Helical" evidence="7">
    <location>
        <begin position="66"/>
        <end position="95"/>
    </location>
</feature>
<dbReference type="SUPFAM" id="SSF161098">
    <property type="entry name" value="MetI-like"/>
    <property type="match status" value="1"/>
</dbReference>
<dbReference type="PROSITE" id="PS50928">
    <property type="entry name" value="ABC_TM1"/>
    <property type="match status" value="1"/>
</dbReference>
<feature type="transmembrane region" description="Helical" evidence="7">
    <location>
        <begin position="268"/>
        <end position="286"/>
    </location>
</feature>
<feature type="transmembrane region" description="Helical" evidence="7">
    <location>
        <begin position="210"/>
        <end position="229"/>
    </location>
</feature>
<dbReference type="AlphaFoldDB" id="A0A926CZZ3"/>
<organism evidence="9 10">
    <name type="scientific">Luoshenia tenuis</name>
    <dbReference type="NCBI Taxonomy" id="2763654"/>
    <lineage>
        <taxon>Bacteria</taxon>
        <taxon>Bacillati</taxon>
        <taxon>Bacillota</taxon>
        <taxon>Clostridia</taxon>
        <taxon>Christensenellales</taxon>
        <taxon>Christensenellaceae</taxon>
        <taxon>Luoshenia</taxon>
    </lineage>
</organism>
<evidence type="ECO:0000256" key="3">
    <source>
        <dbReference type="ARBA" id="ARBA00022475"/>
    </source>
</evidence>
<dbReference type="PANTHER" id="PTHR43005">
    <property type="entry name" value="BLR7065 PROTEIN"/>
    <property type="match status" value="1"/>
</dbReference>
<evidence type="ECO:0000256" key="6">
    <source>
        <dbReference type="ARBA" id="ARBA00023136"/>
    </source>
</evidence>
<dbReference type="GO" id="GO:0005886">
    <property type="term" value="C:plasma membrane"/>
    <property type="evidence" value="ECO:0007669"/>
    <property type="project" value="UniProtKB-SubCell"/>
</dbReference>
<evidence type="ECO:0000313" key="10">
    <source>
        <dbReference type="Proteomes" id="UP000654279"/>
    </source>
</evidence>
<accession>A0A926CZZ3</accession>
<evidence type="ECO:0000256" key="5">
    <source>
        <dbReference type="ARBA" id="ARBA00022989"/>
    </source>
</evidence>
<dbReference type="GO" id="GO:0055085">
    <property type="term" value="P:transmembrane transport"/>
    <property type="evidence" value="ECO:0007669"/>
    <property type="project" value="InterPro"/>
</dbReference>
<reference evidence="9" key="1">
    <citation type="submission" date="2020-08" db="EMBL/GenBank/DDBJ databases">
        <title>Genome public.</title>
        <authorList>
            <person name="Liu C."/>
            <person name="Sun Q."/>
        </authorList>
    </citation>
    <scope>NUCLEOTIDE SEQUENCE</scope>
    <source>
        <strain evidence="9">NSJ-44</strain>
    </source>
</reference>
<gene>
    <name evidence="9" type="ORF">H8699_07260</name>
</gene>
<dbReference type="PANTHER" id="PTHR43005:SF1">
    <property type="entry name" value="SPERMIDINE_PUTRESCINE TRANSPORT SYSTEM PERMEASE PROTEIN"/>
    <property type="match status" value="1"/>
</dbReference>
<dbReference type="EMBL" id="JACRSO010000002">
    <property type="protein sequence ID" value="MBC8529223.1"/>
    <property type="molecule type" value="Genomic_DNA"/>
</dbReference>
<proteinExistence type="inferred from homology"/>
<evidence type="ECO:0000259" key="8">
    <source>
        <dbReference type="PROSITE" id="PS50928"/>
    </source>
</evidence>
<keyword evidence="4 7" id="KW-0812">Transmembrane</keyword>
<keyword evidence="2 7" id="KW-0813">Transport</keyword>
<keyword evidence="5 7" id="KW-1133">Transmembrane helix</keyword>
<evidence type="ECO:0000256" key="7">
    <source>
        <dbReference type="RuleBase" id="RU363032"/>
    </source>
</evidence>
<dbReference type="CDD" id="cd06261">
    <property type="entry name" value="TM_PBP2"/>
    <property type="match status" value="1"/>
</dbReference>
<dbReference type="InterPro" id="IPR035906">
    <property type="entry name" value="MetI-like_sf"/>
</dbReference>
<evidence type="ECO:0000256" key="4">
    <source>
        <dbReference type="ARBA" id="ARBA00022692"/>
    </source>
</evidence>
<feature type="transmembrane region" description="Helical" evidence="7">
    <location>
        <begin position="107"/>
        <end position="129"/>
    </location>
</feature>
<feature type="domain" description="ABC transmembrane type-1" evidence="8">
    <location>
        <begin position="70"/>
        <end position="285"/>
    </location>
</feature>
<dbReference type="Gene3D" id="1.10.3720.10">
    <property type="entry name" value="MetI-like"/>
    <property type="match status" value="1"/>
</dbReference>
<dbReference type="Pfam" id="PF00528">
    <property type="entry name" value="BPD_transp_1"/>
    <property type="match status" value="1"/>
</dbReference>
<evidence type="ECO:0000256" key="1">
    <source>
        <dbReference type="ARBA" id="ARBA00004651"/>
    </source>
</evidence>
<evidence type="ECO:0000313" key="9">
    <source>
        <dbReference type="EMBL" id="MBC8529223.1"/>
    </source>
</evidence>
<keyword evidence="10" id="KW-1185">Reference proteome</keyword>
<protein>
    <submittedName>
        <fullName evidence="9">Sugar ABC transporter permease</fullName>
    </submittedName>
</protein>
<comment type="caution">
    <text evidence="9">The sequence shown here is derived from an EMBL/GenBank/DDBJ whole genome shotgun (WGS) entry which is preliminary data.</text>
</comment>
<comment type="subcellular location">
    <subcellularLocation>
        <location evidence="1 7">Cell membrane</location>
        <topology evidence="1 7">Multi-pass membrane protein</topology>
    </subcellularLocation>
</comment>
<dbReference type="InterPro" id="IPR000515">
    <property type="entry name" value="MetI-like"/>
</dbReference>
<dbReference type="Proteomes" id="UP000654279">
    <property type="component" value="Unassembled WGS sequence"/>
</dbReference>
<feature type="transmembrane region" description="Helical" evidence="7">
    <location>
        <begin position="7"/>
        <end position="27"/>
    </location>
</feature>